<evidence type="ECO:0000259" key="1">
    <source>
        <dbReference type="Pfam" id="PF21530"/>
    </source>
</evidence>
<keyword evidence="3" id="KW-1185">Reference proteome</keyword>
<keyword evidence="2" id="KW-0547">Nucleotide-binding</keyword>
<protein>
    <submittedName>
        <fullName evidence="2">ATP-dependent DNA helicase PIF1-like</fullName>
    </submittedName>
</protein>
<name>A0A6G0XCU7_APHCR</name>
<reference evidence="2 3" key="1">
    <citation type="submission" date="2019-08" db="EMBL/GenBank/DDBJ databases">
        <title>Whole genome of Aphis craccivora.</title>
        <authorList>
            <person name="Voronova N.V."/>
            <person name="Shulinski R.S."/>
            <person name="Bandarenka Y.V."/>
            <person name="Zhorov D.G."/>
            <person name="Warner D."/>
        </authorList>
    </citation>
    <scope>NUCLEOTIDE SEQUENCE [LARGE SCALE GENOMIC DNA]</scope>
    <source>
        <strain evidence="2">180601</strain>
        <tissue evidence="2">Whole Body</tissue>
    </source>
</reference>
<evidence type="ECO:0000313" key="3">
    <source>
        <dbReference type="Proteomes" id="UP000478052"/>
    </source>
</evidence>
<gene>
    <name evidence="2" type="ORF">FWK35_00036855</name>
</gene>
<dbReference type="EMBL" id="VUJU01007943">
    <property type="protein sequence ID" value="KAF0737886.1"/>
    <property type="molecule type" value="Genomic_DNA"/>
</dbReference>
<keyword evidence="2" id="KW-0378">Hydrolase</keyword>
<dbReference type="GO" id="GO:0004386">
    <property type="term" value="F:helicase activity"/>
    <property type="evidence" value="ECO:0007669"/>
    <property type="project" value="UniProtKB-KW"/>
</dbReference>
<evidence type="ECO:0000313" key="2">
    <source>
        <dbReference type="EMBL" id="KAF0737886.1"/>
    </source>
</evidence>
<dbReference type="OrthoDB" id="272985at2759"/>
<dbReference type="InterPro" id="IPR049163">
    <property type="entry name" value="Pif1-like_2B_dom"/>
</dbReference>
<sequence>MPPHVLTSKFGAPIILLRNINPLRLCNDTRLSMKNLMNNIIESKILNGNYAFRIPTLAVFGMTRLCNDCQQSTMTIVTSVWTAFRKSMLLTLPALRGILTNQYRWQRVFVNDKLMTSTGFPHQVDHQAKDLSEAISLHKS</sequence>
<organism evidence="2 3">
    <name type="scientific">Aphis craccivora</name>
    <name type="common">Cowpea aphid</name>
    <dbReference type="NCBI Taxonomy" id="307492"/>
    <lineage>
        <taxon>Eukaryota</taxon>
        <taxon>Metazoa</taxon>
        <taxon>Ecdysozoa</taxon>
        <taxon>Arthropoda</taxon>
        <taxon>Hexapoda</taxon>
        <taxon>Insecta</taxon>
        <taxon>Pterygota</taxon>
        <taxon>Neoptera</taxon>
        <taxon>Paraneoptera</taxon>
        <taxon>Hemiptera</taxon>
        <taxon>Sternorrhyncha</taxon>
        <taxon>Aphidomorpha</taxon>
        <taxon>Aphidoidea</taxon>
        <taxon>Aphididae</taxon>
        <taxon>Aphidini</taxon>
        <taxon>Aphis</taxon>
        <taxon>Aphis</taxon>
    </lineage>
</organism>
<proteinExistence type="predicted"/>
<keyword evidence="2" id="KW-0347">Helicase</keyword>
<dbReference type="Pfam" id="PF21530">
    <property type="entry name" value="Pif1_2B_dom"/>
    <property type="match status" value="1"/>
</dbReference>
<dbReference type="Proteomes" id="UP000478052">
    <property type="component" value="Unassembled WGS sequence"/>
</dbReference>
<dbReference type="AlphaFoldDB" id="A0A6G0XCU7"/>
<comment type="caution">
    <text evidence="2">The sequence shown here is derived from an EMBL/GenBank/DDBJ whole genome shotgun (WGS) entry which is preliminary data.</text>
</comment>
<accession>A0A6G0XCU7</accession>
<feature type="domain" description="DNA helicase Pif1-like 2B" evidence="1">
    <location>
        <begin position="1"/>
        <end position="35"/>
    </location>
</feature>
<keyword evidence="2" id="KW-0067">ATP-binding</keyword>